<keyword evidence="1" id="KW-0472">Membrane</keyword>
<dbReference type="Proteomes" id="UP000176774">
    <property type="component" value="Unassembled WGS sequence"/>
</dbReference>
<dbReference type="Pfam" id="PF00535">
    <property type="entry name" value="Glycos_transf_2"/>
    <property type="match status" value="1"/>
</dbReference>
<comment type="caution">
    <text evidence="3">The sequence shown here is derived from an EMBL/GenBank/DDBJ whole genome shotgun (WGS) entry which is preliminary data.</text>
</comment>
<feature type="transmembrane region" description="Helical" evidence="1">
    <location>
        <begin position="292"/>
        <end position="310"/>
    </location>
</feature>
<dbReference type="SUPFAM" id="SSF53448">
    <property type="entry name" value="Nucleotide-diphospho-sugar transferases"/>
    <property type="match status" value="1"/>
</dbReference>
<feature type="domain" description="Glycosyltransferase 2-like" evidence="2">
    <location>
        <begin position="8"/>
        <end position="132"/>
    </location>
</feature>
<dbReference type="EMBL" id="MHPA01000028">
    <property type="protein sequence ID" value="OGZ72285.1"/>
    <property type="molecule type" value="Genomic_DNA"/>
</dbReference>
<keyword evidence="1" id="KW-1133">Transmembrane helix</keyword>
<dbReference type="CDD" id="cd00761">
    <property type="entry name" value="Glyco_tranf_GTA_type"/>
    <property type="match status" value="1"/>
</dbReference>
<dbReference type="PANTHER" id="PTHR22916">
    <property type="entry name" value="GLYCOSYLTRANSFERASE"/>
    <property type="match status" value="1"/>
</dbReference>
<name>A0A1G2IC48_9BACT</name>
<evidence type="ECO:0000259" key="2">
    <source>
        <dbReference type="Pfam" id="PF00535"/>
    </source>
</evidence>
<keyword evidence="1" id="KW-0812">Transmembrane</keyword>
<proteinExistence type="predicted"/>
<dbReference type="InterPro" id="IPR001173">
    <property type="entry name" value="Glyco_trans_2-like"/>
</dbReference>
<dbReference type="GO" id="GO:0016758">
    <property type="term" value="F:hexosyltransferase activity"/>
    <property type="evidence" value="ECO:0007669"/>
    <property type="project" value="UniProtKB-ARBA"/>
</dbReference>
<evidence type="ECO:0000256" key="1">
    <source>
        <dbReference type="SAM" id="Phobius"/>
    </source>
</evidence>
<reference evidence="3 4" key="1">
    <citation type="journal article" date="2016" name="Nat. Commun.">
        <title>Thousands of microbial genomes shed light on interconnected biogeochemical processes in an aquifer system.</title>
        <authorList>
            <person name="Anantharaman K."/>
            <person name="Brown C.T."/>
            <person name="Hug L.A."/>
            <person name="Sharon I."/>
            <person name="Castelle C.J."/>
            <person name="Probst A.J."/>
            <person name="Thomas B.C."/>
            <person name="Singh A."/>
            <person name="Wilkins M.J."/>
            <person name="Karaoz U."/>
            <person name="Brodie E.L."/>
            <person name="Williams K.H."/>
            <person name="Hubbard S.S."/>
            <person name="Banfield J.F."/>
        </authorList>
    </citation>
    <scope>NUCLEOTIDE SEQUENCE [LARGE SCALE GENOMIC DNA]</scope>
</reference>
<dbReference type="InterPro" id="IPR029044">
    <property type="entry name" value="Nucleotide-diphossugar_trans"/>
</dbReference>
<evidence type="ECO:0000313" key="3">
    <source>
        <dbReference type="EMBL" id="OGZ72285.1"/>
    </source>
</evidence>
<dbReference type="STRING" id="1802214.A2908_04065"/>
<dbReference type="PANTHER" id="PTHR22916:SF3">
    <property type="entry name" value="UDP-GLCNAC:BETAGAL BETA-1,3-N-ACETYLGLUCOSAMINYLTRANSFERASE-LIKE PROTEIN 1"/>
    <property type="match status" value="1"/>
</dbReference>
<accession>A0A1G2IC48</accession>
<protein>
    <recommendedName>
        <fullName evidence="2">Glycosyltransferase 2-like domain-containing protein</fullName>
    </recommendedName>
</protein>
<organism evidence="3 4">
    <name type="scientific">Candidatus Staskawiczbacteria bacterium RIFCSPLOWO2_01_FULL_38_12b</name>
    <dbReference type="NCBI Taxonomy" id="1802214"/>
    <lineage>
        <taxon>Bacteria</taxon>
        <taxon>Candidatus Staskawicziibacteriota</taxon>
    </lineage>
</organism>
<evidence type="ECO:0000313" key="4">
    <source>
        <dbReference type="Proteomes" id="UP000176774"/>
    </source>
</evidence>
<dbReference type="AlphaFoldDB" id="A0A1G2IC48"/>
<sequence length="319" mass="37449">MNQKPLISICIPTYNRSHYLKECLDTIVLQFDNETVKNSVQVIISDDASSDNTKELAESYQARFNNITYFKNKENLGMDGNIANSVLKANGKYCWHIGDDDIIQNGALDLIIKILTKKEVALLTVNFYPFIDIKKASERKVFGNDYAVEYIYSAEEFCDKCYSQGFLGIFIFNKELWLNIDKKNYEKFWSWLEFIFKMIGTTRLPLAHLKTPVLFIGQDYRWNENGGALFCTIHIKRVFDKLQEFGYSKNFVNNNINILSKSLPRALLTAKSYDLKWSFDNLFFIYKEFYRYPIQLFLTTLIFFIPNYFLKIAKKIKKI</sequence>
<dbReference type="Gene3D" id="3.90.550.10">
    <property type="entry name" value="Spore Coat Polysaccharide Biosynthesis Protein SpsA, Chain A"/>
    <property type="match status" value="1"/>
</dbReference>
<gene>
    <name evidence="3" type="ORF">A2908_04065</name>
</gene>